<evidence type="ECO:0000313" key="2">
    <source>
        <dbReference type="Proteomes" id="UP000273675"/>
    </source>
</evidence>
<name>A0A495D1N8_9PROT</name>
<gene>
    <name evidence="1" type="ORF">C7435_2529</name>
</gene>
<dbReference type="RefSeq" id="WP_121211924.1">
    <property type="nucleotide sequence ID" value="NZ_RBIM01000006.1"/>
</dbReference>
<dbReference type="Pfam" id="PF02924">
    <property type="entry name" value="HDPD"/>
    <property type="match status" value="1"/>
</dbReference>
<dbReference type="Proteomes" id="UP000273675">
    <property type="component" value="Unassembled WGS sequence"/>
</dbReference>
<comment type="caution">
    <text evidence="1">The sequence shown here is derived from an EMBL/GenBank/DDBJ whole genome shotgun (WGS) entry which is preliminary data.</text>
</comment>
<reference evidence="1 2" key="1">
    <citation type="submission" date="2018-10" db="EMBL/GenBank/DDBJ databases">
        <title>Genomic Encyclopedia of Type Strains, Phase IV (KMG-IV): sequencing the most valuable type-strain genomes for metagenomic binning, comparative biology and taxonomic classification.</title>
        <authorList>
            <person name="Goeker M."/>
        </authorList>
    </citation>
    <scope>NUCLEOTIDE SEQUENCE [LARGE SCALE GENOMIC DNA]</scope>
    <source>
        <strain evidence="1 2">DSM 4734</strain>
    </source>
</reference>
<sequence length="230" mass="23350">MSVLGSNVYAEPMRLTDVLKYEVSPLFCRGQEILLAGDGAVRTVALGAVLGMALFGTPTTTSDEGNTGEGTIESITLKAGAQLGVYSLECIAASTGAATFAVFDPSGNRLADAVEAVAYDNGQIAFTVGTDSTDTEYAIGDSHTVTVPVGTLKVTAIDFTAVDGSQRACGVATLSATAPDGVDARVSVLKRGPAVINSVDLTWPSGATSDQKAQALAELAALNIEAQSAV</sequence>
<protein>
    <submittedName>
        <fullName evidence="1">Bacteriophage lambda head decoration protein D</fullName>
    </submittedName>
</protein>
<dbReference type="EMBL" id="RBIM01000006">
    <property type="protein sequence ID" value="RKQ95427.1"/>
    <property type="molecule type" value="Genomic_DNA"/>
</dbReference>
<dbReference type="InterPro" id="IPR004195">
    <property type="entry name" value="Head_decoration_D"/>
</dbReference>
<accession>A0A495D1N8</accession>
<proteinExistence type="predicted"/>
<dbReference type="AlphaFoldDB" id="A0A495D1N8"/>
<dbReference type="OrthoDB" id="7570830at2"/>
<evidence type="ECO:0000313" key="1">
    <source>
        <dbReference type="EMBL" id="RKQ95427.1"/>
    </source>
</evidence>
<organism evidence="1 2">
    <name type="scientific">Maricaulis maris</name>
    <dbReference type="NCBI Taxonomy" id="74318"/>
    <lineage>
        <taxon>Bacteria</taxon>
        <taxon>Pseudomonadati</taxon>
        <taxon>Pseudomonadota</taxon>
        <taxon>Alphaproteobacteria</taxon>
        <taxon>Maricaulales</taxon>
        <taxon>Maricaulaceae</taxon>
        <taxon>Maricaulis</taxon>
    </lineage>
</organism>